<keyword evidence="1" id="KW-1133">Transmembrane helix</keyword>
<proteinExistence type="predicted"/>
<gene>
    <name evidence="2" type="ORF">AHMF7605_17375</name>
</gene>
<organism evidence="2 3">
    <name type="scientific">Adhaeribacter arboris</name>
    <dbReference type="NCBI Taxonomy" id="2072846"/>
    <lineage>
        <taxon>Bacteria</taxon>
        <taxon>Pseudomonadati</taxon>
        <taxon>Bacteroidota</taxon>
        <taxon>Cytophagia</taxon>
        <taxon>Cytophagales</taxon>
        <taxon>Hymenobacteraceae</taxon>
        <taxon>Adhaeribacter</taxon>
    </lineage>
</organism>
<evidence type="ECO:0000313" key="3">
    <source>
        <dbReference type="Proteomes" id="UP000240357"/>
    </source>
</evidence>
<dbReference type="EMBL" id="PYFT01000001">
    <property type="protein sequence ID" value="PSR55150.1"/>
    <property type="molecule type" value="Genomic_DNA"/>
</dbReference>
<dbReference type="AlphaFoldDB" id="A0A2T2YI36"/>
<evidence type="ECO:0000256" key="1">
    <source>
        <dbReference type="SAM" id="Phobius"/>
    </source>
</evidence>
<reference evidence="2 3" key="1">
    <citation type="submission" date="2018-03" db="EMBL/GenBank/DDBJ databases">
        <title>Adhaeribacter sp. HMF7605 Genome sequencing and assembly.</title>
        <authorList>
            <person name="Kang H."/>
            <person name="Kang J."/>
            <person name="Cha I."/>
            <person name="Kim H."/>
            <person name="Joh K."/>
        </authorList>
    </citation>
    <scope>NUCLEOTIDE SEQUENCE [LARGE SCALE GENOMIC DNA]</scope>
    <source>
        <strain evidence="2 3">HMF7605</strain>
    </source>
</reference>
<sequence>MAVLMRWSSNLFASWPAGLIWLFRAGGNVRSTPLHVGMLKHRNLRRPSLAKRVQFLFATGYFAYVLIIFPLR</sequence>
<evidence type="ECO:0000313" key="2">
    <source>
        <dbReference type="EMBL" id="PSR55150.1"/>
    </source>
</evidence>
<keyword evidence="1" id="KW-0472">Membrane</keyword>
<name>A0A2T2YI36_9BACT</name>
<keyword evidence="3" id="KW-1185">Reference proteome</keyword>
<accession>A0A2T2YI36</accession>
<dbReference type="Proteomes" id="UP000240357">
    <property type="component" value="Unassembled WGS sequence"/>
</dbReference>
<feature type="transmembrane region" description="Helical" evidence="1">
    <location>
        <begin position="55"/>
        <end position="71"/>
    </location>
</feature>
<comment type="caution">
    <text evidence="2">The sequence shown here is derived from an EMBL/GenBank/DDBJ whole genome shotgun (WGS) entry which is preliminary data.</text>
</comment>
<protein>
    <submittedName>
        <fullName evidence="2">Uncharacterized protein</fullName>
    </submittedName>
</protein>
<keyword evidence="1" id="KW-0812">Transmembrane</keyword>